<sequence>MKSHSSSHTVMRSHSLKFNNFSLFLRAWNYRFPSDMTCQK</sequence>
<dbReference type="AlphaFoldDB" id="A0A0E9QJ70"/>
<protein>
    <submittedName>
        <fullName evidence="1">Uncharacterized protein</fullName>
    </submittedName>
</protein>
<accession>A0A0E9QJ70</accession>
<proteinExistence type="predicted"/>
<organism evidence="1">
    <name type="scientific">Anguilla anguilla</name>
    <name type="common">European freshwater eel</name>
    <name type="synonym">Muraena anguilla</name>
    <dbReference type="NCBI Taxonomy" id="7936"/>
    <lineage>
        <taxon>Eukaryota</taxon>
        <taxon>Metazoa</taxon>
        <taxon>Chordata</taxon>
        <taxon>Craniata</taxon>
        <taxon>Vertebrata</taxon>
        <taxon>Euteleostomi</taxon>
        <taxon>Actinopterygii</taxon>
        <taxon>Neopterygii</taxon>
        <taxon>Teleostei</taxon>
        <taxon>Anguilliformes</taxon>
        <taxon>Anguillidae</taxon>
        <taxon>Anguilla</taxon>
    </lineage>
</organism>
<evidence type="ECO:0000313" key="1">
    <source>
        <dbReference type="EMBL" id="JAH16143.1"/>
    </source>
</evidence>
<reference evidence="1" key="2">
    <citation type="journal article" date="2015" name="Fish Shellfish Immunol.">
        <title>Early steps in the European eel (Anguilla anguilla)-Vibrio vulnificus interaction in the gills: Role of the RtxA13 toxin.</title>
        <authorList>
            <person name="Callol A."/>
            <person name="Pajuelo D."/>
            <person name="Ebbesson L."/>
            <person name="Teles M."/>
            <person name="MacKenzie S."/>
            <person name="Amaro C."/>
        </authorList>
    </citation>
    <scope>NUCLEOTIDE SEQUENCE</scope>
</reference>
<dbReference type="EMBL" id="GBXM01092434">
    <property type="protein sequence ID" value="JAH16143.1"/>
    <property type="molecule type" value="Transcribed_RNA"/>
</dbReference>
<name>A0A0E9QJ70_ANGAN</name>
<reference evidence="1" key="1">
    <citation type="submission" date="2014-11" db="EMBL/GenBank/DDBJ databases">
        <authorList>
            <person name="Amaro Gonzalez C."/>
        </authorList>
    </citation>
    <scope>NUCLEOTIDE SEQUENCE</scope>
</reference>